<evidence type="ECO:0000313" key="3">
    <source>
        <dbReference type="Proteomes" id="UP001635816"/>
    </source>
</evidence>
<proteinExistence type="predicted"/>
<keyword evidence="3" id="KW-1185">Reference proteome</keyword>
<name>A0ABW9L622_9MYCO</name>
<keyword evidence="1" id="KW-0472">Membrane</keyword>
<sequence length="324" mass="37040">MKPEGILDAFRDFGRSTKLLVWTMLALGIALFVVCLVADLARAEWIKSYSYIPNVLAGLTGFLIGVPFALVVLATLASQRDQKAAIDRVKAISQIAWNQYRDAVVTLCSPERIEAINSCAQRIQVIHDETWQGINRYGSELTPEEFQQLITFAQHQSRIWSEALRNSMQQIGEMSDLRLQWLAAVRDWNTLDQYVRLQRLERGLAWFHRELDSLLQERMVSDRHPMRPFFEMHDRDYGHEPGQPDDMVSAWRRVDNLAQLGSDQVAFNRVREQSGAYFPTTRVEGYLMTSGRVAHQMGMLCAFVKQIDRSGWPANAPEDPPLAS</sequence>
<feature type="transmembrane region" description="Helical" evidence="1">
    <location>
        <begin position="20"/>
        <end position="43"/>
    </location>
</feature>
<gene>
    <name evidence="2" type="ORF">ACK4CT_09365</name>
</gene>
<dbReference type="Proteomes" id="UP001635816">
    <property type="component" value="Unassembled WGS sequence"/>
</dbReference>
<evidence type="ECO:0000256" key="1">
    <source>
        <dbReference type="SAM" id="Phobius"/>
    </source>
</evidence>
<feature type="transmembrane region" description="Helical" evidence="1">
    <location>
        <begin position="55"/>
        <end position="77"/>
    </location>
</feature>
<organism evidence="2 3">
    <name type="scientific">Mycolicibacterium nivoides</name>
    <dbReference type="NCBI Taxonomy" id="2487344"/>
    <lineage>
        <taxon>Bacteria</taxon>
        <taxon>Bacillati</taxon>
        <taxon>Actinomycetota</taxon>
        <taxon>Actinomycetes</taxon>
        <taxon>Mycobacteriales</taxon>
        <taxon>Mycobacteriaceae</taxon>
        <taxon>Mycolicibacterium</taxon>
    </lineage>
</organism>
<keyword evidence="1" id="KW-0812">Transmembrane</keyword>
<protein>
    <submittedName>
        <fullName evidence="2">Uncharacterized protein</fullName>
    </submittedName>
</protein>
<evidence type="ECO:0000313" key="2">
    <source>
        <dbReference type="EMBL" id="MFN6543389.1"/>
    </source>
</evidence>
<reference evidence="2 3" key="1">
    <citation type="submission" date="2024-12" db="EMBL/GenBank/DDBJ databases">
        <title>The coexistence of Mycolicibacterium septicum and Mycolicibacterium nivoides in clinical samples.</title>
        <authorList>
            <person name="Wang C."/>
            <person name="Feng Y."/>
            <person name="Zong Z."/>
        </authorList>
    </citation>
    <scope>NUCLEOTIDE SEQUENCE [LARGE SCALE GENOMIC DNA]</scope>
    <source>
        <strain evidence="2 3">120309</strain>
    </source>
</reference>
<accession>A0ABW9L622</accession>
<dbReference type="RefSeq" id="WP_409543021.1">
    <property type="nucleotide sequence ID" value="NZ_JBKBDD010000003.1"/>
</dbReference>
<dbReference type="EMBL" id="JBKBDD010000003">
    <property type="protein sequence ID" value="MFN6543389.1"/>
    <property type="molecule type" value="Genomic_DNA"/>
</dbReference>
<comment type="caution">
    <text evidence="2">The sequence shown here is derived from an EMBL/GenBank/DDBJ whole genome shotgun (WGS) entry which is preliminary data.</text>
</comment>
<keyword evidence="1" id="KW-1133">Transmembrane helix</keyword>